<sequence length="107" mass="12187">MPDYIAKHEIEDGIGEIFGEILKRKCSVPSHKDVTEKSFFQTVVKRSFSLKKSSSVSEGYSRIHHQSDLTADHDDDDDEHLKNSNSQSKAKKKKGKILQSCRRSFGF</sequence>
<dbReference type="Gramene" id="OE9A101401T1">
    <property type="protein sequence ID" value="OE9A101401C1"/>
    <property type="gene ID" value="OE9A101401"/>
</dbReference>
<reference evidence="2 3" key="1">
    <citation type="submission" date="2019-12" db="EMBL/GenBank/DDBJ databases">
        <authorList>
            <person name="Alioto T."/>
            <person name="Alioto T."/>
            <person name="Gomez Garrido J."/>
        </authorList>
    </citation>
    <scope>NUCLEOTIDE SEQUENCE [LARGE SCALE GENOMIC DNA]</scope>
</reference>
<evidence type="ECO:0000313" key="2">
    <source>
        <dbReference type="EMBL" id="CAA2942558.1"/>
    </source>
</evidence>
<feature type="region of interest" description="Disordered" evidence="1">
    <location>
        <begin position="51"/>
        <end position="107"/>
    </location>
</feature>
<gene>
    <name evidence="2" type="ORF">OLEA9_A101401</name>
</gene>
<name>A0A8S0PDL6_OLEEU</name>
<evidence type="ECO:0000256" key="1">
    <source>
        <dbReference type="SAM" id="MobiDB-lite"/>
    </source>
</evidence>
<keyword evidence="3" id="KW-1185">Reference proteome</keyword>
<dbReference type="PANTHER" id="PTHR38386">
    <property type="entry name" value="OS05G0426900 PROTEIN"/>
    <property type="match status" value="1"/>
</dbReference>
<dbReference type="Proteomes" id="UP000594638">
    <property type="component" value="Unassembled WGS sequence"/>
</dbReference>
<protein>
    <submittedName>
        <fullName evidence="2">Uncharacterized protein</fullName>
    </submittedName>
</protein>
<proteinExistence type="predicted"/>
<evidence type="ECO:0000313" key="3">
    <source>
        <dbReference type="Proteomes" id="UP000594638"/>
    </source>
</evidence>
<dbReference type="EMBL" id="CACTIH010000052">
    <property type="protein sequence ID" value="CAA2942558.1"/>
    <property type="molecule type" value="Genomic_DNA"/>
</dbReference>
<organism evidence="2 3">
    <name type="scientific">Olea europaea subsp. europaea</name>
    <dbReference type="NCBI Taxonomy" id="158383"/>
    <lineage>
        <taxon>Eukaryota</taxon>
        <taxon>Viridiplantae</taxon>
        <taxon>Streptophyta</taxon>
        <taxon>Embryophyta</taxon>
        <taxon>Tracheophyta</taxon>
        <taxon>Spermatophyta</taxon>
        <taxon>Magnoliopsida</taxon>
        <taxon>eudicotyledons</taxon>
        <taxon>Gunneridae</taxon>
        <taxon>Pentapetalae</taxon>
        <taxon>asterids</taxon>
        <taxon>lamiids</taxon>
        <taxon>Lamiales</taxon>
        <taxon>Oleaceae</taxon>
        <taxon>Oleeae</taxon>
        <taxon>Olea</taxon>
    </lineage>
</organism>
<comment type="caution">
    <text evidence="2">The sequence shown here is derived from an EMBL/GenBank/DDBJ whole genome shotgun (WGS) entry which is preliminary data.</text>
</comment>
<dbReference type="AlphaFoldDB" id="A0A8S0PDL6"/>
<accession>A0A8S0PDL6</accession>
<dbReference type="PANTHER" id="PTHR38386:SF6">
    <property type="entry name" value="OS05G0426900 PROTEIN"/>
    <property type="match status" value="1"/>
</dbReference>